<dbReference type="EMBL" id="FNTL01000004">
    <property type="protein sequence ID" value="SEC32180.1"/>
    <property type="molecule type" value="Genomic_DNA"/>
</dbReference>
<dbReference type="InterPro" id="IPR033644">
    <property type="entry name" value="Ferrochelatase_C"/>
</dbReference>
<feature type="binding site" evidence="7">
    <location>
        <position position="192"/>
    </location>
    <ligand>
        <name>Fe(2+)</name>
        <dbReference type="ChEBI" id="CHEBI:29033"/>
    </ligand>
</feature>
<evidence type="ECO:0000256" key="3">
    <source>
        <dbReference type="ARBA" id="ARBA00023133"/>
    </source>
</evidence>
<evidence type="ECO:0000256" key="4">
    <source>
        <dbReference type="ARBA" id="ARBA00023239"/>
    </source>
</evidence>
<dbReference type="GO" id="GO:0006783">
    <property type="term" value="P:heme biosynthetic process"/>
    <property type="evidence" value="ECO:0007669"/>
    <property type="project" value="UniProtKB-UniRule"/>
</dbReference>
<evidence type="ECO:0000256" key="7">
    <source>
        <dbReference type="HAMAP-Rule" id="MF_00323"/>
    </source>
</evidence>
<feature type="binding site" evidence="7">
    <location>
        <position position="280"/>
    </location>
    <ligand>
        <name>Fe(2+)</name>
        <dbReference type="ChEBI" id="CHEBI:29033"/>
    </ligand>
</feature>
<dbReference type="AlphaFoldDB" id="A0A1H4RJW6"/>
<dbReference type="GO" id="GO:0004325">
    <property type="term" value="F:ferrochelatase activity"/>
    <property type="evidence" value="ECO:0007669"/>
    <property type="project" value="UniProtKB-UniRule"/>
</dbReference>
<protein>
    <recommendedName>
        <fullName evidence="7">Coproporphyrin III ferrochelatase</fullName>
        <ecNumber evidence="7">4.99.1.9</ecNumber>
    </recommendedName>
</protein>
<dbReference type="PANTHER" id="PTHR11108:SF1">
    <property type="entry name" value="FERROCHELATASE, MITOCHONDRIAL"/>
    <property type="match status" value="1"/>
</dbReference>
<dbReference type="InterPro" id="IPR033659">
    <property type="entry name" value="Ferrochelatase_N"/>
</dbReference>
<dbReference type="SUPFAM" id="SSF53800">
    <property type="entry name" value="Chelatase"/>
    <property type="match status" value="1"/>
</dbReference>
<keyword evidence="7 8" id="KW-0963">Cytoplasm</keyword>
<dbReference type="PROSITE" id="PS00534">
    <property type="entry name" value="FERROCHELATASE"/>
    <property type="match status" value="1"/>
</dbReference>
<evidence type="ECO:0000256" key="8">
    <source>
        <dbReference type="RuleBase" id="RU000607"/>
    </source>
</evidence>
<accession>A0A1H4RJW6</accession>
<feature type="binding site" evidence="7">
    <location>
        <position position="132"/>
    </location>
    <ligand>
        <name>Fe-coproporphyrin III</name>
        <dbReference type="ChEBI" id="CHEBI:68438"/>
    </ligand>
</feature>
<dbReference type="InterPro" id="IPR001015">
    <property type="entry name" value="Ferrochelatase"/>
</dbReference>
<feature type="binding site" evidence="7">
    <location>
        <position position="63"/>
    </location>
    <ligand>
        <name>Fe-coproporphyrin III</name>
        <dbReference type="ChEBI" id="CHEBI:68438"/>
    </ligand>
</feature>
<comment type="function">
    <text evidence="7 8">Involved in coproporphyrin-dependent heme b biosynthesis. Catalyzes the insertion of ferrous iron into coproporphyrin III to form Fe-coproporphyrin III.</text>
</comment>
<evidence type="ECO:0000313" key="9">
    <source>
        <dbReference type="EMBL" id="SEC32180.1"/>
    </source>
</evidence>
<dbReference type="InterPro" id="IPR019772">
    <property type="entry name" value="Ferrochelatase_AS"/>
</dbReference>
<evidence type="ECO:0000256" key="6">
    <source>
        <dbReference type="ARBA" id="ARBA00024536"/>
    </source>
</evidence>
<dbReference type="Gene3D" id="3.40.50.1400">
    <property type="match status" value="2"/>
</dbReference>
<dbReference type="PANTHER" id="PTHR11108">
    <property type="entry name" value="FERROCHELATASE"/>
    <property type="match status" value="1"/>
</dbReference>
<organism evidence="9 10">
    <name type="scientific">Rhodococcus jostii</name>
    <dbReference type="NCBI Taxonomy" id="132919"/>
    <lineage>
        <taxon>Bacteria</taxon>
        <taxon>Bacillati</taxon>
        <taxon>Actinomycetota</taxon>
        <taxon>Actinomycetes</taxon>
        <taxon>Mycobacteriales</taxon>
        <taxon>Nocardiaceae</taxon>
        <taxon>Rhodococcus</taxon>
    </lineage>
</organism>
<evidence type="ECO:0000256" key="2">
    <source>
        <dbReference type="ARBA" id="ARBA00023004"/>
    </source>
</evidence>
<keyword evidence="4 7" id="KW-0456">Lyase</keyword>
<dbReference type="UniPathway" id="UPA00252"/>
<dbReference type="Pfam" id="PF00762">
    <property type="entry name" value="Ferrochelatase"/>
    <property type="match status" value="1"/>
</dbReference>
<dbReference type="CDD" id="cd03411">
    <property type="entry name" value="Ferrochelatase_N"/>
    <property type="match status" value="1"/>
</dbReference>
<evidence type="ECO:0000313" key="10">
    <source>
        <dbReference type="Proteomes" id="UP000183407"/>
    </source>
</evidence>
<name>A0A1H4RJW6_RHOJO</name>
<dbReference type="GO" id="GO:0005737">
    <property type="term" value="C:cytoplasm"/>
    <property type="evidence" value="ECO:0007669"/>
    <property type="project" value="UniProtKB-SubCell"/>
</dbReference>
<comment type="catalytic activity">
    <reaction evidence="6">
        <text>Fe-coproporphyrin III + 2 H(+) = coproporphyrin III + Fe(2+)</text>
        <dbReference type="Rhea" id="RHEA:49572"/>
        <dbReference type="ChEBI" id="CHEBI:15378"/>
        <dbReference type="ChEBI" id="CHEBI:29033"/>
        <dbReference type="ChEBI" id="CHEBI:68438"/>
        <dbReference type="ChEBI" id="CHEBI:131725"/>
        <dbReference type="EC" id="4.99.1.9"/>
    </reaction>
    <physiologicalReaction direction="right-to-left" evidence="6">
        <dbReference type="Rhea" id="RHEA:49574"/>
    </physiologicalReaction>
</comment>
<dbReference type="Proteomes" id="UP000183407">
    <property type="component" value="Unassembled WGS sequence"/>
</dbReference>
<keyword evidence="3 7" id="KW-0350">Heme biosynthesis</keyword>
<evidence type="ECO:0000256" key="1">
    <source>
        <dbReference type="ARBA" id="ARBA00004744"/>
    </source>
</evidence>
<dbReference type="EC" id="4.99.1.9" evidence="7"/>
<evidence type="ECO:0000256" key="5">
    <source>
        <dbReference type="ARBA" id="ARBA00023244"/>
    </source>
</evidence>
<sequence>MIAVNSTDGSDSRFDALLVLSFGGPEKPEDVRPFLENVTRGRGVPPERLDAVAEHYLHFGGVSPINALNREIIARVESQLASAGIDLPVYFGNRNWHPMVEDTVARMAGDGVRSALVFPTSAWGGYSGCRQYHEDIARARAAVGDDAPHLVKLRQYYDHPLLIAAFADAVRQAAAQLPAERRDGARLVFTAHSVPVAADVNAGPPADGGRLYSRQVAEAARLTARSAGFDDFDLVWQSRSGPPQVPWLEPDICDHLDTLAGTGVGAVIACPVGFVSDHLEVVWDLDTEAREKAAELGIDFVRAGTPGTDRRFAELVVALVGEHVAGGQAERLGSEPLLGSTLDGQSCAVDCCRAVVRPSVRPAHSR</sequence>
<dbReference type="HAMAP" id="MF_00323">
    <property type="entry name" value="Ferrochelatase"/>
    <property type="match status" value="1"/>
</dbReference>
<comment type="subcellular location">
    <subcellularLocation>
        <location evidence="7 8">Cytoplasm</location>
    </subcellularLocation>
</comment>
<dbReference type="CDD" id="cd00419">
    <property type="entry name" value="Ferrochelatase_C"/>
    <property type="match status" value="1"/>
</dbReference>
<proteinExistence type="inferred from homology"/>
<comment type="similarity">
    <text evidence="7 8">Belongs to the ferrochelatase family.</text>
</comment>
<keyword evidence="2 7" id="KW-0408">Iron</keyword>
<dbReference type="NCBIfam" id="TIGR00109">
    <property type="entry name" value="hemH"/>
    <property type="match status" value="1"/>
</dbReference>
<dbReference type="NCBIfam" id="NF000689">
    <property type="entry name" value="PRK00035.2-1"/>
    <property type="match status" value="1"/>
</dbReference>
<keyword evidence="5 7" id="KW-0627">Porphyrin biosynthesis</keyword>
<gene>
    <name evidence="7" type="primary">cpfC</name>
    <name evidence="9" type="ORF">SAMN04490220_1342</name>
</gene>
<reference evidence="10" key="1">
    <citation type="submission" date="2016-10" db="EMBL/GenBank/DDBJ databases">
        <authorList>
            <person name="Varghese N."/>
        </authorList>
    </citation>
    <scope>NUCLEOTIDE SEQUENCE [LARGE SCALE GENOMIC DNA]</scope>
    <source>
        <strain evidence="10">DSM 44719</strain>
    </source>
</reference>
<comment type="caution">
    <text evidence="7">Lacks conserved residue(s) required for the propagation of feature annotation.</text>
</comment>
<comment type="pathway">
    <text evidence="1 7 8">Porphyrin-containing compound metabolism; protoheme biosynthesis.</text>
</comment>
<keyword evidence="7" id="KW-0479">Metal-binding</keyword>
<dbReference type="GO" id="GO:0046872">
    <property type="term" value="F:metal ion binding"/>
    <property type="evidence" value="ECO:0007669"/>
    <property type="project" value="UniProtKB-UniRule"/>
</dbReference>